<dbReference type="GO" id="GO:0005525">
    <property type="term" value="F:GTP binding"/>
    <property type="evidence" value="ECO:0007669"/>
    <property type="project" value="InterPro"/>
</dbReference>
<dbReference type="AlphaFoldDB" id="A0A2P4XC78"/>
<dbReference type="GO" id="GO:0003924">
    <property type="term" value="F:GTPase activity"/>
    <property type="evidence" value="ECO:0007669"/>
    <property type="project" value="InterPro"/>
</dbReference>
<dbReference type="InterPro" id="IPR020850">
    <property type="entry name" value="GED_dom"/>
</dbReference>
<sequence length="101" mass="11522">MGPFAMSSDDREALEMDVALRAYLNVASHRFVDVVPMKLNGLVVDSFVREMERELLGGATDENVVKLLQESNNKTVSRQQLNTKLSMLEKGKRIIEKRINW</sequence>
<dbReference type="OrthoDB" id="5061070at2759"/>
<dbReference type="Gene3D" id="1.20.120.1240">
    <property type="entry name" value="Dynamin, middle domain"/>
    <property type="match status" value="1"/>
</dbReference>
<dbReference type="EMBL" id="NCKW01015218">
    <property type="protein sequence ID" value="POM63161.1"/>
    <property type="molecule type" value="Genomic_DNA"/>
</dbReference>
<dbReference type="Proteomes" id="UP000237271">
    <property type="component" value="Unassembled WGS sequence"/>
</dbReference>
<protein>
    <submittedName>
        <fullName evidence="2">Interferon-induced GTP-binding protein Mx</fullName>
    </submittedName>
</protein>
<accession>A0A2P4XC78</accession>
<organism evidence="2 3">
    <name type="scientific">Phytophthora palmivora</name>
    <dbReference type="NCBI Taxonomy" id="4796"/>
    <lineage>
        <taxon>Eukaryota</taxon>
        <taxon>Sar</taxon>
        <taxon>Stramenopiles</taxon>
        <taxon>Oomycota</taxon>
        <taxon>Peronosporomycetes</taxon>
        <taxon>Peronosporales</taxon>
        <taxon>Peronosporaceae</taxon>
        <taxon>Phytophthora</taxon>
    </lineage>
</organism>
<dbReference type="InterPro" id="IPR003130">
    <property type="entry name" value="GED"/>
</dbReference>
<gene>
    <name evidence="2" type="ORF">PHPALM_27576</name>
</gene>
<comment type="caution">
    <text evidence="2">The sequence shown here is derived from an EMBL/GenBank/DDBJ whole genome shotgun (WGS) entry which is preliminary data.</text>
</comment>
<dbReference type="Pfam" id="PF02212">
    <property type="entry name" value="GED"/>
    <property type="match status" value="1"/>
</dbReference>
<dbReference type="PROSITE" id="PS51388">
    <property type="entry name" value="GED"/>
    <property type="match status" value="1"/>
</dbReference>
<feature type="domain" description="GED" evidence="1">
    <location>
        <begin position="13"/>
        <end position="101"/>
    </location>
</feature>
<evidence type="ECO:0000313" key="2">
    <source>
        <dbReference type="EMBL" id="POM63161.1"/>
    </source>
</evidence>
<keyword evidence="3" id="KW-1185">Reference proteome</keyword>
<evidence type="ECO:0000259" key="1">
    <source>
        <dbReference type="PROSITE" id="PS51388"/>
    </source>
</evidence>
<reference evidence="2 3" key="1">
    <citation type="journal article" date="2017" name="Genome Biol. Evol.">
        <title>Phytophthora megakarya and P. palmivora, closely related causal agents of cacao black pod rot, underwent increases in genome sizes and gene numbers by different mechanisms.</title>
        <authorList>
            <person name="Ali S.S."/>
            <person name="Shao J."/>
            <person name="Lary D.J."/>
            <person name="Kronmiller B."/>
            <person name="Shen D."/>
            <person name="Strem M.D."/>
            <person name="Amoako-Attah I."/>
            <person name="Akrofi A.Y."/>
            <person name="Begoude B.A."/>
            <person name="Ten Hoopen G.M."/>
            <person name="Coulibaly K."/>
            <person name="Kebe B.I."/>
            <person name="Melnick R.L."/>
            <person name="Guiltinan M.J."/>
            <person name="Tyler B.M."/>
            <person name="Meinhardt L.W."/>
            <person name="Bailey B.A."/>
        </authorList>
    </citation>
    <scope>NUCLEOTIDE SEQUENCE [LARGE SCALE GENOMIC DNA]</scope>
    <source>
        <strain evidence="3">sbr112.9</strain>
    </source>
</reference>
<name>A0A2P4XC78_9STRA</name>
<proteinExistence type="predicted"/>
<evidence type="ECO:0000313" key="3">
    <source>
        <dbReference type="Proteomes" id="UP000237271"/>
    </source>
</evidence>